<feature type="domain" description="Kinesin motor" evidence="10">
    <location>
        <begin position="11"/>
        <end position="336"/>
    </location>
</feature>
<dbReference type="PROSITE" id="PS00411">
    <property type="entry name" value="KINESIN_MOTOR_1"/>
    <property type="match status" value="1"/>
</dbReference>
<evidence type="ECO:0000313" key="11">
    <source>
        <dbReference type="EMBL" id="CAK83517.1"/>
    </source>
</evidence>
<dbReference type="InterPro" id="IPR001752">
    <property type="entry name" value="Kinesin_motor_dom"/>
</dbReference>
<dbReference type="SUPFAM" id="SSF52540">
    <property type="entry name" value="P-loop containing nucleoside triphosphate hydrolases"/>
    <property type="match status" value="1"/>
</dbReference>
<comment type="similarity">
    <text evidence="6">Belongs to the TRAFAC class myosin-kinesin ATPase superfamily. Kinesin family. KIN-12 subfamily.</text>
</comment>
<evidence type="ECO:0000256" key="8">
    <source>
        <dbReference type="SAM" id="Coils"/>
    </source>
</evidence>
<gene>
    <name evidence="11" type="ORF">GSPATT00017846001</name>
</gene>
<evidence type="ECO:0000256" key="9">
    <source>
        <dbReference type="SAM" id="MobiDB-lite"/>
    </source>
</evidence>
<dbReference type="STRING" id="5888.A0DKF0"/>
<feature type="binding site" evidence="7">
    <location>
        <begin position="91"/>
        <end position="98"/>
    </location>
    <ligand>
        <name>ATP</name>
        <dbReference type="ChEBI" id="CHEBI:30616"/>
    </ligand>
</feature>
<dbReference type="PANTHER" id="PTHR37739">
    <property type="entry name" value="KINESIN-LIKE PROTEIN KIN-12D"/>
    <property type="match status" value="1"/>
</dbReference>
<dbReference type="HOGENOM" id="CLU_242373_0_0_1"/>
<dbReference type="GO" id="GO:0005524">
    <property type="term" value="F:ATP binding"/>
    <property type="evidence" value="ECO:0007669"/>
    <property type="project" value="UniProtKB-UniRule"/>
</dbReference>
<keyword evidence="5 7" id="KW-0505">Motor protein</keyword>
<dbReference type="GO" id="GO:0005871">
    <property type="term" value="C:kinesin complex"/>
    <property type="evidence" value="ECO:0000318"/>
    <property type="project" value="GO_Central"/>
</dbReference>
<evidence type="ECO:0000256" key="6">
    <source>
        <dbReference type="ARBA" id="ARBA00034488"/>
    </source>
</evidence>
<dbReference type="PRINTS" id="PR00380">
    <property type="entry name" value="KINESINHEAVY"/>
</dbReference>
<dbReference type="GO" id="GO:0007018">
    <property type="term" value="P:microtubule-based movement"/>
    <property type="evidence" value="ECO:0000318"/>
    <property type="project" value="GO_Central"/>
</dbReference>
<dbReference type="RefSeq" id="XP_001450914.1">
    <property type="nucleotide sequence ID" value="XM_001450877.1"/>
</dbReference>
<sequence>MTERKQQEQDNIQVSIRIKPMFEEGKTCIRLDPNLKNTIILEGQNQQEQKFFSFDNVAGPDTTQEDIFFMIGEQQANNCLEGYNGCVFVYGQTGSGKTYTMTGTSQQPGLLPRIIDYLFRCVFEDQEKDPSVEYLIKCSHLEIYNEHIIDLLNPDLGNLQLREDLNKGVYVEFLTEECCSNVVEAMEVVQRGNENRHISSTQMNFESSRSHSVFTVQLESRRQSHSLINHRFSRFHFVDLAGSERQKHTQVQGERLREGCQINRSLHILGNVINSLVEDKEQNRYVHYRDSKLTFLLKDSLGGNSRTHLIANIQQSNLFYQETFSTLQFSKRVKQVKNKARVNEDESGSLESLKNEIKRLKQELAKWIVGLQTTSKLAESPSKQNIIMHNINFEDLNAKDQRYIKLEEILKVYLEQSTESETALYVEIEKYLSGIKELREAFQLSSQLEQQLKLIIRLQNEQIVRLKHANGAEDLSNDYQEELSKALLSQAAVMKKFSDSLRIKEGSAKNVEKAKLQINENVSMLNTIVTTVNESLDERKKLQKQIQQQFSQVYVPVEEFTQLQSEKEKINEKLTKFVEKEDKIKQSLDQIGITIHDEDEIKIIDHKQRDLTLDQQNEQLELKSRAVEQLNQQLFQKEQEIQQIVEQNQIHIQEAQHLNEQIGEANQEVKQLNQQLLSQQNELEQAKLQQDSLQNTVHLSKLENDQLKLQIETLKTEKQNLQVQSNQNQDDLSNSLQQQKQQNETLLSQLQNSIQEQNNLINQIHSQLKENNELKEQNLLLNREKQDIQLQNNKQIDDLLNQVKQLIQKQEQQELVYQNELQTIIKNSKVENTNIQNEYESQIQTIVKKHQMQIEELKDENKRQLDQFVNQQESVIQTQINQLQNQIQQLNKELQEKQLQLVNKNKEFELLKENQTKLEQQIEENKAVMKQQEQELLIKKEELNQAVQEIITKEEEFQEQLAQVNEKQKEFEDNCLELKSKAIPEKESVIEQLRADIEQKESELQIQNEDFINQQNLLFEMIKQKDVEIKKLTEDLDDHSNRLKEASKVIDRYSNCNSELKGTIDSLNHQLEKQQQILNDIKIKENTSTQIYDEKMKSLNEILQSKQNEVANLQMRLEEENKVYKQQNQQSSQQMKTTEKRMKDLEKEKINYQEEIQKKETSIIQLESKLQASLKEKEIMSNQFKNQIKELQQQLLSSNQGVEEQKIWVIHYKKEVDKLNKEVSLSQQISQQYQSQKNDNDQIKQENQKLNKLLDNQQQQIVSLKKEVEQHKQEKSKLVESISQQENRILELEEIKLQKQILQGKVSELQKSQQEVQQKYQQAQAQLQSVQDDLQHSKKEIQETKQKNKVLAQQQQNEMSKFNQEIIAIQEELEQSRKIQMEIKKSEQEQREQNMQIRQNYEKLKLENQQLNNQLDEIQQDMKYEKEEVLKKDETIYKLSDQVKYKTQQLEAQNTLINQVEQNKLSQTNQILQQSNQLTNLSKELFSLKQQLQINDAQSESYKREVERLRRELEFQEKQVEDYKQQTKKLSQQLDFEKKHSQKQKIYEASELLSKIDNTLSPIKGVKGQTLYGSSDSKTQKRIFQQKTPQREYGFQNSNSASMLNASFNSQDQLAKENRKLKQSLEQKMKIIEQLEQALLQSEQTLKEVHEKANQFCQQQEDEIKQIKDQYSRLEQEHNTILAEREYENQQISKQKEQALFKVQILQDEVLKSKRGSVGSQHIPGSKYSETVQDMSMRETPSSSHRFRLSDGQFKSYYGVDAHSKLIYDTQKLLLENQRLNSQMCKLYQILGLEKNRSNKLEDGEKIIQSVQLLLQEVIVFKIQLLLKDCKQEIQNLIQAQPSRSLKYQSMEKDLQQTKLKYYAVERSPKFWNSSNDTPKAKFFNYSNSSGK</sequence>
<dbReference type="eggNOG" id="KOG4280">
    <property type="taxonomic scope" value="Eukaryota"/>
</dbReference>
<keyword evidence="1" id="KW-0493">Microtubule</keyword>
<dbReference type="SMART" id="SM00129">
    <property type="entry name" value="KISc"/>
    <property type="match status" value="1"/>
</dbReference>
<evidence type="ECO:0000256" key="7">
    <source>
        <dbReference type="PROSITE-ProRule" id="PRU00283"/>
    </source>
</evidence>
<dbReference type="GeneID" id="5036699"/>
<dbReference type="GO" id="GO:0005874">
    <property type="term" value="C:microtubule"/>
    <property type="evidence" value="ECO:0000318"/>
    <property type="project" value="GO_Central"/>
</dbReference>
<dbReference type="InterPro" id="IPR027417">
    <property type="entry name" value="P-loop_NTPase"/>
</dbReference>
<dbReference type="FunFam" id="3.40.850.10:FF:000116">
    <property type="entry name" value="Putative kinesin"/>
    <property type="match status" value="1"/>
</dbReference>
<evidence type="ECO:0000259" key="10">
    <source>
        <dbReference type="PROSITE" id="PS50067"/>
    </source>
</evidence>
<feature type="region of interest" description="Disordered" evidence="9">
    <location>
        <begin position="721"/>
        <end position="740"/>
    </location>
</feature>
<feature type="coiled-coil region" evidence="8">
    <location>
        <begin position="1471"/>
        <end position="1540"/>
    </location>
</feature>
<dbReference type="InterPro" id="IPR019821">
    <property type="entry name" value="Kinesin_motor_CS"/>
</dbReference>
<dbReference type="Gene3D" id="3.40.850.10">
    <property type="entry name" value="Kinesin motor domain"/>
    <property type="match status" value="1"/>
</dbReference>
<dbReference type="EMBL" id="CT868474">
    <property type="protein sequence ID" value="CAK83517.1"/>
    <property type="molecule type" value="Genomic_DNA"/>
</dbReference>
<name>A0DKF0_PARTE</name>
<feature type="coiled-coil region" evidence="8">
    <location>
        <begin position="1614"/>
        <end position="1684"/>
    </location>
</feature>
<dbReference type="KEGG" id="ptm:GSPATT00017846001"/>
<evidence type="ECO:0000256" key="5">
    <source>
        <dbReference type="ARBA" id="ARBA00023175"/>
    </source>
</evidence>
<keyword evidence="2 7" id="KW-0547">Nucleotide-binding</keyword>
<dbReference type="OrthoDB" id="308103at2759"/>
<keyword evidence="3 7" id="KW-0067">ATP-binding</keyword>
<dbReference type="PROSITE" id="PS50067">
    <property type="entry name" value="KINESIN_MOTOR_2"/>
    <property type="match status" value="1"/>
</dbReference>
<dbReference type="PANTHER" id="PTHR37739:SF8">
    <property type="entry name" value="KINESIN-LIKE PROTEIN KIN-12D"/>
    <property type="match status" value="1"/>
</dbReference>
<dbReference type="InParanoid" id="A0DKF0"/>
<dbReference type="InterPro" id="IPR036961">
    <property type="entry name" value="Kinesin_motor_dom_sf"/>
</dbReference>
<dbReference type="CDD" id="cd00106">
    <property type="entry name" value="KISc"/>
    <property type="match status" value="1"/>
</dbReference>
<evidence type="ECO:0000256" key="3">
    <source>
        <dbReference type="ARBA" id="ARBA00022840"/>
    </source>
</evidence>
<feature type="coiled-coil region" evidence="8">
    <location>
        <begin position="532"/>
        <end position="580"/>
    </location>
</feature>
<dbReference type="GO" id="GO:0008017">
    <property type="term" value="F:microtubule binding"/>
    <property type="evidence" value="ECO:0000318"/>
    <property type="project" value="GO_Central"/>
</dbReference>
<evidence type="ECO:0000256" key="2">
    <source>
        <dbReference type="ARBA" id="ARBA00022741"/>
    </source>
</evidence>
<accession>A0DKF0</accession>
<feature type="coiled-coil region" evidence="8">
    <location>
        <begin position="1226"/>
        <end position="1428"/>
    </location>
</feature>
<keyword evidence="4 8" id="KW-0175">Coiled coil</keyword>
<dbReference type="OMA" id="YEQHETL"/>
<dbReference type="GO" id="GO:0016887">
    <property type="term" value="F:ATP hydrolysis activity"/>
    <property type="evidence" value="ECO:0000318"/>
    <property type="project" value="GO_Central"/>
</dbReference>
<keyword evidence="12" id="KW-1185">Reference proteome</keyword>
<dbReference type="Pfam" id="PF00225">
    <property type="entry name" value="Kinesin"/>
    <property type="match status" value="1"/>
</dbReference>
<dbReference type="InterPro" id="IPR044986">
    <property type="entry name" value="KIF15/KIN-12"/>
</dbReference>
<dbReference type="GO" id="GO:0003777">
    <property type="term" value="F:microtubule motor activity"/>
    <property type="evidence" value="ECO:0000318"/>
    <property type="project" value="GO_Central"/>
</dbReference>
<evidence type="ECO:0000313" key="12">
    <source>
        <dbReference type="Proteomes" id="UP000000600"/>
    </source>
</evidence>
<reference evidence="11 12" key="1">
    <citation type="journal article" date="2006" name="Nature">
        <title>Global trends of whole-genome duplications revealed by the ciliate Paramecium tetraurelia.</title>
        <authorList>
            <consortium name="Genoscope"/>
            <person name="Aury J.-M."/>
            <person name="Jaillon O."/>
            <person name="Duret L."/>
            <person name="Noel B."/>
            <person name="Jubin C."/>
            <person name="Porcel B.M."/>
            <person name="Segurens B."/>
            <person name="Daubin V."/>
            <person name="Anthouard V."/>
            <person name="Aiach N."/>
            <person name="Arnaiz O."/>
            <person name="Billaut A."/>
            <person name="Beisson J."/>
            <person name="Blanc I."/>
            <person name="Bouhouche K."/>
            <person name="Camara F."/>
            <person name="Duharcourt S."/>
            <person name="Guigo R."/>
            <person name="Gogendeau D."/>
            <person name="Katinka M."/>
            <person name="Keller A.-M."/>
            <person name="Kissmehl R."/>
            <person name="Klotz C."/>
            <person name="Koll F."/>
            <person name="Le Moue A."/>
            <person name="Lepere C."/>
            <person name="Malinsky S."/>
            <person name="Nowacki M."/>
            <person name="Nowak J.K."/>
            <person name="Plattner H."/>
            <person name="Poulain J."/>
            <person name="Ruiz F."/>
            <person name="Serrano V."/>
            <person name="Zagulski M."/>
            <person name="Dessen P."/>
            <person name="Betermier M."/>
            <person name="Weissenbach J."/>
            <person name="Scarpelli C."/>
            <person name="Schachter V."/>
            <person name="Sperling L."/>
            <person name="Meyer E."/>
            <person name="Cohen J."/>
            <person name="Wincker P."/>
        </authorList>
    </citation>
    <scope>NUCLEOTIDE SEQUENCE [LARGE SCALE GENOMIC DNA]</scope>
    <source>
        <strain evidence="11 12">Stock d4-2</strain>
    </source>
</reference>
<dbReference type="GO" id="GO:0005737">
    <property type="term" value="C:cytoplasm"/>
    <property type="evidence" value="ECO:0000318"/>
    <property type="project" value="GO_Central"/>
</dbReference>
<proteinExistence type="inferred from homology"/>
<organism evidence="11 12">
    <name type="scientific">Paramecium tetraurelia</name>
    <dbReference type="NCBI Taxonomy" id="5888"/>
    <lineage>
        <taxon>Eukaryota</taxon>
        <taxon>Sar</taxon>
        <taxon>Alveolata</taxon>
        <taxon>Ciliophora</taxon>
        <taxon>Intramacronucleata</taxon>
        <taxon>Oligohymenophorea</taxon>
        <taxon>Peniculida</taxon>
        <taxon>Parameciidae</taxon>
        <taxon>Paramecium</taxon>
    </lineage>
</organism>
<feature type="coiled-coil region" evidence="8">
    <location>
        <begin position="343"/>
        <end position="370"/>
    </location>
</feature>
<dbReference type="Proteomes" id="UP000000600">
    <property type="component" value="Unassembled WGS sequence"/>
</dbReference>
<protein>
    <recommendedName>
        <fullName evidence="10">Kinesin motor domain-containing protein</fullName>
    </recommendedName>
</protein>
<evidence type="ECO:0000256" key="1">
    <source>
        <dbReference type="ARBA" id="ARBA00022701"/>
    </source>
</evidence>
<evidence type="ECO:0000256" key="4">
    <source>
        <dbReference type="ARBA" id="ARBA00023054"/>
    </source>
</evidence>